<reference evidence="2" key="1">
    <citation type="submission" date="2020-10" db="EMBL/GenBank/DDBJ databases">
        <authorList>
            <person name="Gilroy R."/>
        </authorList>
    </citation>
    <scope>NUCLEOTIDE SEQUENCE</scope>
    <source>
        <strain evidence="2">CHK183-6373</strain>
    </source>
</reference>
<feature type="transmembrane region" description="Helical" evidence="1">
    <location>
        <begin position="95"/>
        <end position="120"/>
    </location>
</feature>
<comment type="caution">
    <text evidence="2">The sequence shown here is derived from an EMBL/GenBank/DDBJ whole genome shotgun (WGS) entry which is preliminary data.</text>
</comment>
<proteinExistence type="predicted"/>
<feature type="transmembrane region" description="Helical" evidence="1">
    <location>
        <begin position="50"/>
        <end position="75"/>
    </location>
</feature>
<reference evidence="2" key="2">
    <citation type="journal article" date="2021" name="PeerJ">
        <title>Extensive microbial diversity within the chicken gut microbiome revealed by metagenomics and culture.</title>
        <authorList>
            <person name="Gilroy R."/>
            <person name="Ravi A."/>
            <person name="Getino M."/>
            <person name="Pursley I."/>
            <person name="Horton D.L."/>
            <person name="Alikhan N.F."/>
            <person name="Baker D."/>
            <person name="Gharbi K."/>
            <person name="Hall N."/>
            <person name="Watson M."/>
            <person name="Adriaenssens E.M."/>
            <person name="Foster-Nyarko E."/>
            <person name="Jarju S."/>
            <person name="Secka A."/>
            <person name="Antonio M."/>
            <person name="Oren A."/>
            <person name="Chaudhuri R.R."/>
            <person name="La Ragione R."/>
            <person name="Hildebrand F."/>
            <person name="Pallen M.J."/>
        </authorList>
    </citation>
    <scope>NUCLEOTIDE SEQUENCE</scope>
    <source>
        <strain evidence="2">CHK183-6373</strain>
    </source>
</reference>
<keyword evidence="1" id="KW-0472">Membrane</keyword>
<protein>
    <submittedName>
        <fullName evidence="2">Uncharacterized protein</fullName>
    </submittedName>
</protein>
<evidence type="ECO:0000256" key="1">
    <source>
        <dbReference type="SAM" id="Phobius"/>
    </source>
</evidence>
<keyword evidence="1" id="KW-1133">Transmembrane helix</keyword>
<sequence length="131" mass="14285">MLAYVGILCAYSQPHAGQLVSNYLGFFLLGCCYISIGVLMSALTESQVSAAVLTLGANLLLQLFESVGSSITIPYLPFLNDVLSWLSLHSRYSAFAAGIFSVANVFYDVSFCGIILFLAVRVIDRRRWSEG</sequence>
<feature type="non-terminal residue" evidence="2">
    <location>
        <position position="1"/>
    </location>
</feature>
<dbReference type="Proteomes" id="UP000886884">
    <property type="component" value="Unassembled WGS sequence"/>
</dbReference>
<feature type="transmembrane region" description="Helical" evidence="1">
    <location>
        <begin position="23"/>
        <end position="43"/>
    </location>
</feature>
<accession>A0A9D1TD84</accession>
<dbReference type="EMBL" id="DVOT01000115">
    <property type="protein sequence ID" value="HIV27552.1"/>
    <property type="molecule type" value="Genomic_DNA"/>
</dbReference>
<name>A0A9D1TD84_9FIRM</name>
<keyword evidence="1" id="KW-0812">Transmembrane</keyword>
<evidence type="ECO:0000313" key="2">
    <source>
        <dbReference type="EMBL" id="HIV27552.1"/>
    </source>
</evidence>
<evidence type="ECO:0000313" key="3">
    <source>
        <dbReference type="Proteomes" id="UP000886884"/>
    </source>
</evidence>
<dbReference type="AlphaFoldDB" id="A0A9D1TD84"/>
<gene>
    <name evidence="2" type="ORF">IAA64_06255</name>
</gene>
<organism evidence="2 3">
    <name type="scientific">Candidatus Ornithocaccomicrobium faecavium</name>
    <dbReference type="NCBI Taxonomy" id="2840890"/>
    <lineage>
        <taxon>Bacteria</taxon>
        <taxon>Bacillati</taxon>
        <taxon>Bacillota</taxon>
        <taxon>Clostridia</taxon>
        <taxon>Candidatus Ornithocaccomicrobium</taxon>
    </lineage>
</organism>